<dbReference type="Proteomes" id="UP000663193">
    <property type="component" value="Chromosome 21"/>
</dbReference>
<accession>A0A7U2NQN0</accession>
<sequence>MLASCRDRQVDVAIKICENLLRWFVWELVLVVASSIACSLCQTVASSTVCEVYWQSPLQMYVNLVLRIGLVLRETPSLMAGSNWDRLLQFEV</sequence>
<reference evidence="2" key="1">
    <citation type="journal article" date="2021" name="BMC Genomics">
        <title>Chromosome-level genome assembly and manually-curated proteome of model necrotroph Parastagonospora nodorum Sn15 reveals a genome-wide trove of candidate effector homologs, and redundancy of virulence-related functions within an accessory chromosome.</title>
        <authorList>
            <person name="Bertazzoni S."/>
            <person name="Jones D.A.B."/>
            <person name="Phan H.T."/>
            <person name="Tan K.-C."/>
            <person name="Hane J.K."/>
        </authorList>
    </citation>
    <scope>NUCLEOTIDE SEQUENCE [LARGE SCALE GENOMIC DNA]</scope>
    <source>
        <strain evidence="2">SN15 / ATCC MYA-4574 / FGSC 10173)</strain>
    </source>
</reference>
<organism evidence="1 2">
    <name type="scientific">Phaeosphaeria nodorum (strain SN15 / ATCC MYA-4574 / FGSC 10173)</name>
    <name type="common">Glume blotch fungus</name>
    <name type="synonym">Parastagonospora nodorum</name>
    <dbReference type="NCBI Taxonomy" id="321614"/>
    <lineage>
        <taxon>Eukaryota</taxon>
        <taxon>Fungi</taxon>
        <taxon>Dikarya</taxon>
        <taxon>Ascomycota</taxon>
        <taxon>Pezizomycotina</taxon>
        <taxon>Dothideomycetes</taxon>
        <taxon>Pleosporomycetidae</taxon>
        <taxon>Pleosporales</taxon>
        <taxon>Pleosporineae</taxon>
        <taxon>Phaeosphaeriaceae</taxon>
        <taxon>Parastagonospora</taxon>
    </lineage>
</organism>
<dbReference type="AlphaFoldDB" id="A0A7U2NQN0"/>
<name>A0A7U2NQN0_PHANO</name>
<dbReference type="EMBL" id="CP069043">
    <property type="protein sequence ID" value="QRD06917.1"/>
    <property type="molecule type" value="Genomic_DNA"/>
</dbReference>
<evidence type="ECO:0000313" key="1">
    <source>
        <dbReference type="EMBL" id="QRD06917.1"/>
    </source>
</evidence>
<keyword evidence="2" id="KW-1185">Reference proteome</keyword>
<protein>
    <submittedName>
        <fullName evidence="1">Uncharacterized protein</fullName>
    </submittedName>
</protein>
<gene>
    <name evidence="1" type="ORF">JI435_423860</name>
</gene>
<evidence type="ECO:0000313" key="2">
    <source>
        <dbReference type="Proteomes" id="UP000663193"/>
    </source>
</evidence>
<dbReference type="VEuPathDB" id="FungiDB:JI435_423860"/>
<proteinExistence type="predicted"/>